<protein>
    <submittedName>
        <fullName evidence="1">Uncharacterized protein</fullName>
    </submittedName>
</protein>
<gene>
    <name evidence="1" type="ORF">GP486_000509</name>
</gene>
<name>A0A9P8LIW6_9PEZI</name>
<dbReference type="EMBL" id="JAGHQM010000035">
    <property type="protein sequence ID" value="KAH0566094.1"/>
    <property type="molecule type" value="Genomic_DNA"/>
</dbReference>
<evidence type="ECO:0000313" key="2">
    <source>
        <dbReference type="Proteomes" id="UP000750711"/>
    </source>
</evidence>
<keyword evidence="2" id="KW-1185">Reference proteome</keyword>
<sequence length="189" mass="20749">MRVICVGLFPYERDILPPIATALAYCPRRRGGTTPSIQVLAQSMTMSAIDMKTPTYARRTKTSRVPDDAGEAHLLEKFTMKLRDSRICCSASVVFANAVLVPVRSAARRIRASSHFAEWLGGMTMLHRRFGFKPSVDSGHRRPGGRHGAPLLRFLPEVERGGELRLVPGPAMVSYMDGLVDGGGHFIKG</sequence>
<accession>A0A9P8LIW6</accession>
<reference evidence="1" key="1">
    <citation type="submission" date="2021-03" db="EMBL/GenBank/DDBJ databases">
        <title>Comparative genomics and phylogenomic investigation of the class Geoglossomycetes provide insights into ecological specialization and systematics.</title>
        <authorList>
            <person name="Melie T."/>
            <person name="Pirro S."/>
            <person name="Miller A.N."/>
            <person name="Quandt A."/>
        </authorList>
    </citation>
    <scope>NUCLEOTIDE SEQUENCE</scope>
    <source>
        <strain evidence="1">CAQ_001_2017</strain>
    </source>
</reference>
<proteinExistence type="predicted"/>
<organism evidence="1 2">
    <name type="scientific">Trichoglossum hirsutum</name>
    <dbReference type="NCBI Taxonomy" id="265104"/>
    <lineage>
        <taxon>Eukaryota</taxon>
        <taxon>Fungi</taxon>
        <taxon>Dikarya</taxon>
        <taxon>Ascomycota</taxon>
        <taxon>Pezizomycotina</taxon>
        <taxon>Geoglossomycetes</taxon>
        <taxon>Geoglossales</taxon>
        <taxon>Geoglossaceae</taxon>
        <taxon>Trichoglossum</taxon>
    </lineage>
</organism>
<evidence type="ECO:0000313" key="1">
    <source>
        <dbReference type="EMBL" id="KAH0566094.1"/>
    </source>
</evidence>
<dbReference type="Proteomes" id="UP000750711">
    <property type="component" value="Unassembled WGS sequence"/>
</dbReference>
<comment type="caution">
    <text evidence="1">The sequence shown here is derived from an EMBL/GenBank/DDBJ whole genome shotgun (WGS) entry which is preliminary data.</text>
</comment>
<dbReference type="AlphaFoldDB" id="A0A9P8LIW6"/>